<reference evidence="1 2" key="1">
    <citation type="submission" date="2020-07" db="EMBL/GenBank/DDBJ databases">
        <title>Highly diverse flavobacterial phages as mortality factor during North Sea spring blooms.</title>
        <authorList>
            <person name="Bartlau N."/>
            <person name="Wichels A."/>
            <person name="Krohne G."/>
            <person name="Adriaenssens E.M."/>
            <person name="Heins A."/>
            <person name="Fuchs B.M."/>
            <person name="Amann R."/>
            <person name="Moraru C."/>
        </authorList>
    </citation>
    <scope>NUCLEOTIDE SEQUENCE [LARGE SCALE GENOMIC DNA]</scope>
</reference>
<proteinExistence type="predicted"/>
<organism evidence="1 2">
    <name type="scientific">Cellulophaga phage Calle_1</name>
    <dbReference type="NCBI Taxonomy" id="2745643"/>
    <lineage>
        <taxon>Viruses</taxon>
        <taxon>Duplodnaviria</taxon>
        <taxon>Heunggongvirae</taxon>
        <taxon>Uroviricota</taxon>
        <taxon>Caudoviricetes</taxon>
        <taxon>Pervagoviridae</taxon>
        <taxon>Callevirus</taxon>
        <taxon>Callevirus Calle</taxon>
    </lineage>
</organism>
<name>A0A8E5EAZ3_9CAUD</name>
<gene>
    <name evidence="1" type="ORF">Calle1_3</name>
</gene>
<dbReference type="Proteomes" id="UP000693797">
    <property type="component" value="Segment"/>
</dbReference>
<evidence type="ECO:0000313" key="1">
    <source>
        <dbReference type="EMBL" id="QQV89727.1"/>
    </source>
</evidence>
<keyword evidence="2" id="KW-1185">Reference proteome</keyword>
<dbReference type="EMBL" id="MT732432">
    <property type="protein sequence ID" value="QQV89727.1"/>
    <property type="molecule type" value="Genomic_DNA"/>
</dbReference>
<evidence type="ECO:0000313" key="2">
    <source>
        <dbReference type="Proteomes" id="UP000693797"/>
    </source>
</evidence>
<sequence>MGVGAAAAGLSAVGGIVKGINGAKRAKKAQKAIDNYERQTLENSYKDMEVSTLGADLQREELARATATSVGALASGGVRGIIGGVGAVQANNVASSRAIGADLDSQQKNIDQLRASDNSVIRNMTETREQQDLAGLGNALEVGRQDAASGFGDAIQAVGSMGGMGGGAKGATAAVGGGSSFSNPFASTKTFLDNNQNPFK</sequence>
<accession>A0A8E5EAZ3</accession>
<protein>
    <submittedName>
        <fullName evidence="1">Structural protein</fullName>
    </submittedName>
</protein>